<sequence>MTSRLAWPLLSLTLVLTACPAPPTPPVVVCPQGLSSLAADPAGQSAPGAEPGAVLRALAATVPGAVDWDAPHVPGEVLVIAGGAGTSGLSAQGLAALSGVRTQGVLGSLSRAFTPAGETDQAFAARLAAAGLRVQPNFVYRALATPNDPGFPGNGGVTIATGSGDQQVTQTYLTRIRAPQAWNFLAGCGKTPVGAKTAVVDSALDAGHVELNGRIAEQASFLNVETGTTTNVHATAAAGAIGAATNNGKGLAGVSWNVPLMSVEVLGTSGTTTAVLARGLNYAVEKGARVINMSLGGARDPSKPTDPGDSVLNSALSAAAKSAVLVAAAGNTAQDGVYYPASHPDVLAVGALGNSDTALACYSARPNTVFKRALDVVAPGGAGYGRCPGTTATQDMLLLAPEDQYELAAGTSFSAPLVSGVVALMRAANPGLSAAQTRTLLLSSLNKANKLPMLDAEAAVRAATR</sequence>
<feature type="chain" id="PRO_5014439196" evidence="6">
    <location>
        <begin position="21"/>
        <end position="465"/>
    </location>
</feature>
<dbReference type="PROSITE" id="PS51892">
    <property type="entry name" value="SUBTILASE"/>
    <property type="match status" value="1"/>
</dbReference>
<dbReference type="InterPro" id="IPR023828">
    <property type="entry name" value="Peptidase_S8_Ser-AS"/>
</dbReference>
<feature type="signal peptide" evidence="6">
    <location>
        <begin position="1"/>
        <end position="20"/>
    </location>
</feature>
<evidence type="ECO:0000256" key="5">
    <source>
        <dbReference type="PROSITE-ProRule" id="PRU01240"/>
    </source>
</evidence>
<dbReference type="InterPro" id="IPR036852">
    <property type="entry name" value="Peptidase_S8/S53_dom_sf"/>
</dbReference>
<proteinExistence type="inferred from homology"/>
<comment type="similarity">
    <text evidence="1 5">Belongs to the peptidase S8 family.</text>
</comment>
<dbReference type="PANTHER" id="PTHR43806">
    <property type="entry name" value="PEPTIDASE S8"/>
    <property type="match status" value="1"/>
</dbReference>
<dbReference type="InterPro" id="IPR015500">
    <property type="entry name" value="Peptidase_S8_subtilisin-rel"/>
</dbReference>
<accession>A0A2K3V216</accession>
<evidence type="ECO:0000259" key="7">
    <source>
        <dbReference type="Pfam" id="PF00082"/>
    </source>
</evidence>
<dbReference type="OrthoDB" id="5240330at2"/>
<evidence type="ECO:0000256" key="2">
    <source>
        <dbReference type="ARBA" id="ARBA00022670"/>
    </source>
</evidence>
<keyword evidence="9" id="KW-1185">Reference proteome</keyword>
<keyword evidence="4 5" id="KW-0720">Serine protease</keyword>
<dbReference type="GO" id="GO:0004252">
    <property type="term" value="F:serine-type endopeptidase activity"/>
    <property type="evidence" value="ECO:0007669"/>
    <property type="project" value="UniProtKB-UniRule"/>
</dbReference>
<evidence type="ECO:0000313" key="9">
    <source>
        <dbReference type="Proteomes" id="UP000236379"/>
    </source>
</evidence>
<comment type="caution">
    <text evidence="8">The sequence shown here is derived from an EMBL/GenBank/DDBJ whole genome shotgun (WGS) entry which is preliminary data.</text>
</comment>
<keyword evidence="2 5" id="KW-0645">Protease</keyword>
<dbReference type="PANTHER" id="PTHR43806:SF11">
    <property type="entry name" value="CEREVISIN-RELATED"/>
    <property type="match status" value="1"/>
</dbReference>
<dbReference type="EMBL" id="PPPD01000001">
    <property type="protein sequence ID" value="PNY82837.1"/>
    <property type="molecule type" value="Genomic_DNA"/>
</dbReference>
<dbReference type="PROSITE" id="PS51257">
    <property type="entry name" value="PROKAR_LIPOPROTEIN"/>
    <property type="match status" value="1"/>
</dbReference>
<feature type="active site" description="Charge relay system" evidence="5">
    <location>
        <position position="233"/>
    </location>
</feature>
<dbReference type="Gene3D" id="3.40.50.200">
    <property type="entry name" value="Peptidase S8/S53 domain"/>
    <property type="match status" value="1"/>
</dbReference>
<reference evidence="8 9" key="1">
    <citation type="submission" date="2018-01" db="EMBL/GenBank/DDBJ databases">
        <title>Deinococcus koreensis sp. nov., a radiation-resistant bacterium isolated from river water.</title>
        <authorList>
            <person name="Choi A."/>
        </authorList>
    </citation>
    <scope>NUCLEOTIDE SEQUENCE [LARGE SCALE GENOMIC DNA]</scope>
    <source>
        <strain evidence="8 9">SJW1-2</strain>
    </source>
</reference>
<dbReference type="Proteomes" id="UP000236379">
    <property type="component" value="Unassembled WGS sequence"/>
</dbReference>
<organism evidence="8 9">
    <name type="scientific">Deinococcus koreensis</name>
    <dbReference type="NCBI Taxonomy" id="2054903"/>
    <lineage>
        <taxon>Bacteria</taxon>
        <taxon>Thermotogati</taxon>
        <taxon>Deinococcota</taxon>
        <taxon>Deinococci</taxon>
        <taxon>Deinococcales</taxon>
        <taxon>Deinococcaceae</taxon>
        <taxon>Deinococcus</taxon>
    </lineage>
</organism>
<evidence type="ECO:0000256" key="4">
    <source>
        <dbReference type="ARBA" id="ARBA00022825"/>
    </source>
</evidence>
<feature type="domain" description="Peptidase S8/S53" evidence="7">
    <location>
        <begin position="195"/>
        <end position="448"/>
    </location>
</feature>
<evidence type="ECO:0000256" key="1">
    <source>
        <dbReference type="ARBA" id="ARBA00011073"/>
    </source>
</evidence>
<dbReference type="PRINTS" id="PR00723">
    <property type="entry name" value="SUBTILISIN"/>
</dbReference>
<protein>
    <submittedName>
        <fullName evidence="8">Peptidase S8</fullName>
    </submittedName>
</protein>
<dbReference type="AlphaFoldDB" id="A0A2K3V216"/>
<dbReference type="GO" id="GO:0006508">
    <property type="term" value="P:proteolysis"/>
    <property type="evidence" value="ECO:0007669"/>
    <property type="project" value="UniProtKB-KW"/>
</dbReference>
<dbReference type="InterPro" id="IPR000209">
    <property type="entry name" value="Peptidase_S8/S53_dom"/>
</dbReference>
<evidence type="ECO:0000313" key="8">
    <source>
        <dbReference type="EMBL" id="PNY82837.1"/>
    </source>
</evidence>
<keyword evidence="3 5" id="KW-0378">Hydrolase</keyword>
<feature type="active site" description="Charge relay system" evidence="5">
    <location>
        <position position="201"/>
    </location>
</feature>
<gene>
    <name evidence="8" type="ORF">CVO96_03280</name>
</gene>
<dbReference type="Pfam" id="PF00082">
    <property type="entry name" value="Peptidase_S8"/>
    <property type="match status" value="1"/>
</dbReference>
<evidence type="ECO:0000256" key="3">
    <source>
        <dbReference type="ARBA" id="ARBA00022801"/>
    </source>
</evidence>
<name>A0A2K3V216_9DEIO</name>
<keyword evidence="6" id="KW-0732">Signal</keyword>
<dbReference type="SUPFAM" id="SSF52743">
    <property type="entry name" value="Subtilisin-like"/>
    <property type="match status" value="1"/>
</dbReference>
<dbReference type="PROSITE" id="PS00138">
    <property type="entry name" value="SUBTILASE_SER"/>
    <property type="match status" value="1"/>
</dbReference>
<feature type="active site" description="Charge relay system" evidence="5">
    <location>
        <position position="412"/>
    </location>
</feature>
<dbReference type="InterPro" id="IPR050131">
    <property type="entry name" value="Peptidase_S8_subtilisin-like"/>
</dbReference>
<evidence type="ECO:0000256" key="6">
    <source>
        <dbReference type="SAM" id="SignalP"/>
    </source>
</evidence>